<proteinExistence type="predicted"/>
<feature type="transmembrane region" description="Helical" evidence="6">
    <location>
        <begin position="285"/>
        <end position="305"/>
    </location>
</feature>
<keyword evidence="9" id="KW-0418">Kinase</keyword>
<feature type="domain" description="Tyrosine-protein kinase G-rich" evidence="8">
    <location>
        <begin position="239"/>
        <end position="308"/>
    </location>
</feature>
<gene>
    <name evidence="9" type="ORF">C7443_101119</name>
</gene>
<keyword evidence="4 6" id="KW-1133">Transmembrane helix</keyword>
<organism evidence="9 10">
    <name type="scientific">Plasticicumulans acidivorans</name>
    <dbReference type="NCBI Taxonomy" id="886464"/>
    <lineage>
        <taxon>Bacteria</taxon>
        <taxon>Pseudomonadati</taxon>
        <taxon>Pseudomonadota</taxon>
        <taxon>Gammaproteobacteria</taxon>
        <taxon>Candidatus Competibacteraceae</taxon>
        <taxon>Plasticicumulans</taxon>
    </lineage>
</organism>
<keyword evidence="2" id="KW-1003">Cell membrane</keyword>
<dbReference type="PANTHER" id="PTHR32309:SF13">
    <property type="entry name" value="FERRIC ENTEROBACTIN TRANSPORT PROTEIN FEPE"/>
    <property type="match status" value="1"/>
</dbReference>
<dbReference type="PANTHER" id="PTHR32309">
    <property type="entry name" value="TYROSINE-PROTEIN KINASE"/>
    <property type="match status" value="1"/>
</dbReference>
<keyword evidence="3 6" id="KW-0812">Transmembrane</keyword>
<evidence type="ECO:0000259" key="8">
    <source>
        <dbReference type="Pfam" id="PF13807"/>
    </source>
</evidence>
<evidence type="ECO:0000313" key="10">
    <source>
        <dbReference type="Proteomes" id="UP000246569"/>
    </source>
</evidence>
<dbReference type="RefSeq" id="WP_110016637.1">
    <property type="nucleotide sequence ID" value="NZ_QGTJ01000001.1"/>
</dbReference>
<dbReference type="InterPro" id="IPR050445">
    <property type="entry name" value="Bact_polysacc_biosynth/exp"/>
</dbReference>
<dbReference type="SUPFAM" id="SSF160355">
    <property type="entry name" value="Bacterial polysaccharide co-polymerase-like"/>
    <property type="match status" value="1"/>
</dbReference>
<sequence>MNEQRNDSAPSPMQGGGFFVPYPPLAQASQKSEINLADIWHTLREGRRRIVLITLATALLATVVAFVITPIYQAQVLLSPVTDDQGNAGSSVTSQLGGLAALAGINVNGTASSSKDEAIAVLQSRVLTDLYVKENNLLPILFASDWDQDKNAWKDSDPEDIPTLWDAFKLIEKKVRKVDVDKKTGLVTLSVEWKDPELAARWAAGLVARTNAYLRQQAVQHVENNLAYLQEQAKAATSVELQQAIYRLMEAEVKKGMLANANAEFAFKVIDPPVVPEEKVRPKRLVIIIAGFFIGLILGCIHSLVKRAYPTKAQQNSEE</sequence>
<evidence type="ECO:0000256" key="5">
    <source>
        <dbReference type="ARBA" id="ARBA00023136"/>
    </source>
</evidence>
<keyword evidence="10" id="KW-1185">Reference proteome</keyword>
<evidence type="ECO:0000256" key="1">
    <source>
        <dbReference type="ARBA" id="ARBA00004651"/>
    </source>
</evidence>
<feature type="transmembrane region" description="Helical" evidence="6">
    <location>
        <begin position="50"/>
        <end position="72"/>
    </location>
</feature>
<reference evidence="9 10" key="1">
    <citation type="submission" date="2018-05" db="EMBL/GenBank/DDBJ databases">
        <title>Genomic Encyclopedia of Type Strains, Phase IV (KMG-IV): sequencing the most valuable type-strain genomes for metagenomic binning, comparative biology and taxonomic classification.</title>
        <authorList>
            <person name="Goeker M."/>
        </authorList>
    </citation>
    <scope>NUCLEOTIDE SEQUENCE [LARGE SCALE GENOMIC DNA]</scope>
    <source>
        <strain evidence="9 10">DSM 23606</strain>
    </source>
</reference>
<name>A0A317MZG5_9GAMM</name>
<feature type="domain" description="Polysaccharide chain length determinant N-terminal" evidence="7">
    <location>
        <begin position="33"/>
        <end position="134"/>
    </location>
</feature>
<evidence type="ECO:0000256" key="4">
    <source>
        <dbReference type="ARBA" id="ARBA00022989"/>
    </source>
</evidence>
<dbReference type="OrthoDB" id="9775724at2"/>
<evidence type="ECO:0000259" key="7">
    <source>
        <dbReference type="Pfam" id="PF02706"/>
    </source>
</evidence>
<dbReference type="Proteomes" id="UP000246569">
    <property type="component" value="Unassembled WGS sequence"/>
</dbReference>
<dbReference type="Pfam" id="PF13807">
    <property type="entry name" value="GNVR"/>
    <property type="match status" value="1"/>
</dbReference>
<dbReference type="InterPro" id="IPR032807">
    <property type="entry name" value="GNVR"/>
</dbReference>
<comment type="caution">
    <text evidence="9">The sequence shown here is derived from an EMBL/GenBank/DDBJ whole genome shotgun (WGS) entry which is preliminary data.</text>
</comment>
<dbReference type="EMBL" id="QGTJ01000001">
    <property type="protein sequence ID" value="PWV65635.1"/>
    <property type="molecule type" value="Genomic_DNA"/>
</dbReference>
<dbReference type="GO" id="GO:0005886">
    <property type="term" value="C:plasma membrane"/>
    <property type="evidence" value="ECO:0007669"/>
    <property type="project" value="UniProtKB-SubCell"/>
</dbReference>
<dbReference type="AlphaFoldDB" id="A0A317MZG5"/>
<dbReference type="InterPro" id="IPR003856">
    <property type="entry name" value="LPS_length_determ_N"/>
</dbReference>
<dbReference type="GO" id="GO:0004713">
    <property type="term" value="F:protein tyrosine kinase activity"/>
    <property type="evidence" value="ECO:0007669"/>
    <property type="project" value="TreeGrafter"/>
</dbReference>
<evidence type="ECO:0000256" key="2">
    <source>
        <dbReference type="ARBA" id="ARBA00022475"/>
    </source>
</evidence>
<evidence type="ECO:0000256" key="3">
    <source>
        <dbReference type="ARBA" id="ARBA00022692"/>
    </source>
</evidence>
<dbReference type="Pfam" id="PF02706">
    <property type="entry name" value="Wzz"/>
    <property type="match status" value="1"/>
</dbReference>
<accession>A0A317MZG5</accession>
<evidence type="ECO:0000313" key="9">
    <source>
        <dbReference type="EMBL" id="PWV65635.1"/>
    </source>
</evidence>
<keyword evidence="5 6" id="KW-0472">Membrane</keyword>
<evidence type="ECO:0000256" key="6">
    <source>
        <dbReference type="SAM" id="Phobius"/>
    </source>
</evidence>
<keyword evidence="9" id="KW-0808">Transferase</keyword>
<protein>
    <submittedName>
        <fullName evidence="9">Putative tyrosine kinase-like protein</fullName>
    </submittedName>
</protein>
<comment type="subcellular location">
    <subcellularLocation>
        <location evidence="1">Cell membrane</location>
        <topology evidence="1">Multi-pass membrane protein</topology>
    </subcellularLocation>
</comment>